<keyword evidence="3" id="KW-1185">Reference proteome</keyword>
<dbReference type="InterPro" id="IPR000873">
    <property type="entry name" value="AMP-dep_synth/lig_dom"/>
</dbReference>
<dbReference type="EMBL" id="CP036262">
    <property type="protein sequence ID" value="QDS93126.1"/>
    <property type="molecule type" value="Genomic_DNA"/>
</dbReference>
<evidence type="ECO:0000313" key="3">
    <source>
        <dbReference type="Proteomes" id="UP000320672"/>
    </source>
</evidence>
<protein>
    <submittedName>
        <fullName evidence="2">Long-chain-fatty-acid--CoA ligase</fullName>
        <ecNumber evidence="2">6.2.1.3</ecNumber>
    </submittedName>
</protein>
<sequence length="472" mass="51407">MRLIQHLHSHAQQRPNAAALWLGDQWINWSELRSLTNEITNRLLDLSPHGRVVTQFDNHFLAVIGTLAIQNAGLCEVPLGPGKPPKPLPTILAQTGATLHLTTVDMQRFFERARNGSAKPNRCFNEPSPASESLILWTSGTSASPRAVVLSWQALAANAAGKLSAAPQSESDCRLTILPLWHAYARTCELGTWLISGGQLAVSLGWEGLRSEALKIRPTLLNVVPSIASRILEKASENDLPTSIQQLGLERLRMLGCGGAPLSRQDYSALQEAGITVIHGYGLTEAGPVVCSGTPSKGRPGTVGGPIPFTQIRLDPEGRLEVRGPGLMTGYLDDPASTKACMQQDWLQTGDLASIADDGIVTILGRADDTIVLANGKKIQPTEIESLVCQLADVRHAVLWHDRKGDLVGIVECQRSTRSPETLQRTLDASVALLEKWKRPRRWVIRYGPFETDEVTTKGTPRRQIVGPRYGE</sequence>
<reference evidence="2 3" key="1">
    <citation type="submission" date="2019-02" db="EMBL/GenBank/DDBJ databases">
        <title>Deep-cultivation of Planctomycetes and their phenomic and genomic characterization uncovers novel biology.</title>
        <authorList>
            <person name="Wiegand S."/>
            <person name="Jogler M."/>
            <person name="Boedeker C."/>
            <person name="Pinto D."/>
            <person name="Vollmers J."/>
            <person name="Rivas-Marin E."/>
            <person name="Kohn T."/>
            <person name="Peeters S.H."/>
            <person name="Heuer A."/>
            <person name="Rast P."/>
            <person name="Oberbeckmann S."/>
            <person name="Bunk B."/>
            <person name="Jeske O."/>
            <person name="Meyerdierks A."/>
            <person name="Storesund J.E."/>
            <person name="Kallscheuer N."/>
            <person name="Luecker S."/>
            <person name="Lage O.M."/>
            <person name="Pohl T."/>
            <person name="Merkel B.J."/>
            <person name="Hornburger P."/>
            <person name="Mueller R.-W."/>
            <person name="Bruemmer F."/>
            <person name="Labrenz M."/>
            <person name="Spormann A.M."/>
            <person name="Op den Camp H."/>
            <person name="Overmann J."/>
            <person name="Amann R."/>
            <person name="Jetten M.S.M."/>
            <person name="Mascher T."/>
            <person name="Medema M.H."/>
            <person name="Devos D.P."/>
            <person name="Kaster A.-K."/>
            <person name="Ovreas L."/>
            <person name="Rohde M."/>
            <person name="Galperin M.Y."/>
            <person name="Jogler C."/>
        </authorList>
    </citation>
    <scope>NUCLEOTIDE SEQUENCE [LARGE SCALE GENOMIC DNA]</scope>
    <source>
        <strain evidence="2 3">FF011L</strain>
    </source>
</reference>
<organism evidence="2 3">
    <name type="scientific">Roseimaritima multifibrata</name>
    <dbReference type="NCBI Taxonomy" id="1930274"/>
    <lineage>
        <taxon>Bacteria</taxon>
        <taxon>Pseudomonadati</taxon>
        <taxon>Planctomycetota</taxon>
        <taxon>Planctomycetia</taxon>
        <taxon>Pirellulales</taxon>
        <taxon>Pirellulaceae</taxon>
        <taxon>Roseimaritima</taxon>
    </lineage>
</organism>
<dbReference type="AlphaFoldDB" id="A0A517ME64"/>
<dbReference type="Gene3D" id="3.40.50.12780">
    <property type="entry name" value="N-terminal domain of ligase-like"/>
    <property type="match status" value="1"/>
</dbReference>
<feature type="domain" description="AMP-dependent synthetase/ligase" evidence="1">
    <location>
        <begin position="9"/>
        <end position="332"/>
    </location>
</feature>
<name>A0A517ME64_9BACT</name>
<dbReference type="InterPro" id="IPR050237">
    <property type="entry name" value="ATP-dep_AMP-bd_enzyme"/>
</dbReference>
<dbReference type="SUPFAM" id="SSF56801">
    <property type="entry name" value="Acetyl-CoA synthetase-like"/>
    <property type="match status" value="1"/>
</dbReference>
<dbReference type="KEGG" id="rml:FF011L_18810"/>
<dbReference type="Proteomes" id="UP000320672">
    <property type="component" value="Chromosome"/>
</dbReference>
<accession>A0A517ME64</accession>
<dbReference type="GO" id="GO:0004467">
    <property type="term" value="F:long-chain fatty acid-CoA ligase activity"/>
    <property type="evidence" value="ECO:0007669"/>
    <property type="project" value="UniProtKB-EC"/>
</dbReference>
<dbReference type="PANTHER" id="PTHR43767:SF1">
    <property type="entry name" value="NONRIBOSOMAL PEPTIDE SYNTHASE PES1 (EUROFUNG)-RELATED"/>
    <property type="match status" value="1"/>
</dbReference>
<dbReference type="PANTHER" id="PTHR43767">
    <property type="entry name" value="LONG-CHAIN-FATTY-ACID--COA LIGASE"/>
    <property type="match status" value="1"/>
</dbReference>
<dbReference type="EC" id="6.2.1.3" evidence="2"/>
<evidence type="ECO:0000313" key="2">
    <source>
        <dbReference type="EMBL" id="QDS93126.1"/>
    </source>
</evidence>
<dbReference type="InterPro" id="IPR042099">
    <property type="entry name" value="ANL_N_sf"/>
</dbReference>
<dbReference type="InterPro" id="IPR045851">
    <property type="entry name" value="AMP-bd_C_sf"/>
</dbReference>
<evidence type="ECO:0000259" key="1">
    <source>
        <dbReference type="Pfam" id="PF00501"/>
    </source>
</evidence>
<dbReference type="Gene3D" id="3.30.300.30">
    <property type="match status" value="1"/>
</dbReference>
<gene>
    <name evidence="2" type="primary">lcfB_1</name>
    <name evidence="2" type="ORF">FF011L_18810</name>
</gene>
<keyword evidence="2" id="KW-0436">Ligase</keyword>
<dbReference type="Pfam" id="PF00501">
    <property type="entry name" value="AMP-binding"/>
    <property type="match status" value="1"/>
</dbReference>
<proteinExistence type="predicted"/>